<feature type="domain" description="VWFA" evidence="3">
    <location>
        <begin position="34"/>
        <end position="246"/>
    </location>
</feature>
<dbReference type="InterPro" id="IPR036465">
    <property type="entry name" value="vWFA_dom_sf"/>
</dbReference>
<gene>
    <name evidence="4" type="ORF">HGMM_F52D02C42</name>
</gene>
<dbReference type="InterPro" id="IPR000601">
    <property type="entry name" value="PKD_dom"/>
</dbReference>
<reference evidence="4" key="2">
    <citation type="journal article" date="2012" name="PLoS ONE">
        <title>A Deeply Branching Thermophilic Bacterium with an Ancient Acetyl-CoA Pathway Dominates a Subsurface Ecosystem.</title>
        <authorList>
            <person name="Takami H."/>
            <person name="Noguchi H."/>
            <person name="Takaki Y."/>
            <person name="Uchiyama I."/>
            <person name="Toyoda A."/>
            <person name="Nishi S."/>
            <person name="Chee G.-J."/>
            <person name="Arai W."/>
            <person name="Nunoura T."/>
            <person name="Itoh T."/>
            <person name="Hattori M."/>
            <person name="Takai K."/>
        </authorList>
    </citation>
    <scope>NUCLEOTIDE SEQUENCE</scope>
</reference>
<feature type="chain" id="PRO_5003597495" description="PKD domain-containing protein" evidence="1">
    <location>
        <begin position="26"/>
        <end position="753"/>
    </location>
</feature>
<sequence>MGRTSAKILLLSVGLLCLFVAAPNAQTNNAVTVQLVIIMDGSGSISNQDFITMINSVANALADPTVVPQNGTIEFGMVQFSGNVTDQATRTPGARVEVPMTIITPQTINTITERVKATIKGGGFTPMVSGIRLAATLITGNKARAGARQVFNVISDGRPNLPSPEEEAQRQTLEARDAAVQAGLDQLDAEGIGDVDREPEFRDFLLQLAYPTPGVIAPPFPPDHKNGFVIIVKTFADLESALRQKLVATLNQPPVADPGPIPDGKPDTEPYKCNTGQTITLDGSGSFDPDGQIQKYEWDFNGDGKPDATGPKVSFTCPSAPGSVTITLTVTDGAGTTATAQQTITVTQAPPPNRPPVAQCVTVAPEVLVGQTVPLDGSGSSDPEGKTLTYRWEFVSKPADSQAVIADPTAAVTSFKADKEGAYSVKLTVKDPEGASASCTVSVEAKKLTPGGRDELGAMKRDIIEHGRTLNLSKPLEDLRLALNLLTSFGAQERARQLISETQQTVNELLVSLADTRLLMESLAQRAEGVRFQLDAFVEANTISTERANRIHKTIDALIEFTDSSGDSLDEIETLITDALDLLAAAEESLSALSALAVEPNPIEAMSPAELIQSARDKLLVAFAQWRALMNGAIARIDKISSQMRAALKLAQRRNRFRLVKPQEFIELKAPGLTVRFAPTELRWSAQHCQGCSLHVTVYGLDGRQVATQESAGPTITLRWPRTPANGLYWYVLTVTSPDGRQTRLLSKFVLLR</sequence>
<dbReference type="AlphaFoldDB" id="H5SNM7"/>
<dbReference type="CDD" id="cd00198">
    <property type="entry name" value="vWFA"/>
    <property type="match status" value="1"/>
</dbReference>
<protein>
    <recommendedName>
        <fullName evidence="5">PKD domain-containing protein</fullName>
    </recommendedName>
</protein>
<evidence type="ECO:0000259" key="2">
    <source>
        <dbReference type="PROSITE" id="PS50093"/>
    </source>
</evidence>
<dbReference type="PROSITE" id="PS50093">
    <property type="entry name" value="PKD"/>
    <property type="match status" value="2"/>
</dbReference>
<dbReference type="CDD" id="cd00146">
    <property type="entry name" value="PKD"/>
    <property type="match status" value="2"/>
</dbReference>
<accession>H5SNM7</accession>
<dbReference type="Gene3D" id="2.60.40.10">
    <property type="entry name" value="Immunoglobulins"/>
    <property type="match status" value="2"/>
</dbReference>
<dbReference type="InterPro" id="IPR002035">
    <property type="entry name" value="VWF_A"/>
</dbReference>
<dbReference type="PANTHER" id="PTHR46182:SF2">
    <property type="entry name" value="FI19480P1"/>
    <property type="match status" value="1"/>
</dbReference>
<dbReference type="SMART" id="SM00327">
    <property type="entry name" value="VWA"/>
    <property type="match status" value="1"/>
</dbReference>
<evidence type="ECO:0008006" key="5">
    <source>
        <dbReference type="Google" id="ProtNLM"/>
    </source>
</evidence>
<dbReference type="Pfam" id="PF00092">
    <property type="entry name" value="VWA"/>
    <property type="match status" value="1"/>
</dbReference>
<dbReference type="EMBL" id="AP011783">
    <property type="protein sequence ID" value="BAL57763.1"/>
    <property type="molecule type" value="Genomic_DNA"/>
</dbReference>
<dbReference type="InterPro" id="IPR035986">
    <property type="entry name" value="PKD_dom_sf"/>
</dbReference>
<reference evidence="4" key="1">
    <citation type="journal article" date="2005" name="Environ. Microbiol.">
        <title>Genetic and functional properties of uncultivated thermophilic crenarchaeotes from a subsurface gold mine as revealed by analysis of genome fragments.</title>
        <authorList>
            <person name="Nunoura T."/>
            <person name="Hirayama H."/>
            <person name="Takami H."/>
            <person name="Oida H."/>
            <person name="Nishi S."/>
            <person name="Shimamura S."/>
            <person name="Suzuki Y."/>
            <person name="Inagaki F."/>
            <person name="Takai K."/>
            <person name="Nealson K.H."/>
            <person name="Horikoshi K."/>
        </authorList>
    </citation>
    <scope>NUCLEOTIDE SEQUENCE</scope>
</reference>
<dbReference type="Pfam" id="PF22352">
    <property type="entry name" value="K319L-like_PKD"/>
    <property type="match status" value="1"/>
</dbReference>
<evidence type="ECO:0000259" key="3">
    <source>
        <dbReference type="PROSITE" id="PS50234"/>
    </source>
</evidence>
<dbReference type="InterPro" id="IPR013783">
    <property type="entry name" value="Ig-like_fold"/>
</dbReference>
<name>H5SNM7_9BACT</name>
<dbReference type="PROSITE" id="PS50234">
    <property type="entry name" value="VWFA"/>
    <property type="match status" value="1"/>
</dbReference>
<feature type="signal peptide" evidence="1">
    <location>
        <begin position="1"/>
        <end position="25"/>
    </location>
</feature>
<feature type="domain" description="PKD" evidence="2">
    <location>
        <begin position="356"/>
        <end position="445"/>
    </location>
</feature>
<dbReference type="Pfam" id="PF18911">
    <property type="entry name" value="PKD_4"/>
    <property type="match status" value="1"/>
</dbReference>
<proteinExistence type="predicted"/>
<dbReference type="SUPFAM" id="SSF49299">
    <property type="entry name" value="PKD domain"/>
    <property type="match status" value="2"/>
</dbReference>
<organism evidence="4">
    <name type="scientific">uncultured Acetothermia bacterium</name>
    <dbReference type="NCBI Taxonomy" id="236499"/>
    <lineage>
        <taxon>Bacteria</taxon>
        <taxon>Candidatus Bipolaricaulota</taxon>
        <taxon>environmental samples</taxon>
    </lineage>
</organism>
<dbReference type="GO" id="GO:0031410">
    <property type="term" value="C:cytoplasmic vesicle"/>
    <property type="evidence" value="ECO:0007669"/>
    <property type="project" value="TreeGrafter"/>
</dbReference>
<dbReference type="PANTHER" id="PTHR46182">
    <property type="entry name" value="FI19480P1"/>
    <property type="match status" value="1"/>
</dbReference>
<dbReference type="SMART" id="SM00089">
    <property type="entry name" value="PKD"/>
    <property type="match status" value="2"/>
</dbReference>
<dbReference type="SUPFAM" id="SSF53300">
    <property type="entry name" value="vWA-like"/>
    <property type="match status" value="1"/>
</dbReference>
<dbReference type="GO" id="GO:0016020">
    <property type="term" value="C:membrane"/>
    <property type="evidence" value="ECO:0007669"/>
    <property type="project" value="TreeGrafter"/>
</dbReference>
<feature type="domain" description="PKD" evidence="2">
    <location>
        <begin position="262"/>
        <end position="347"/>
    </location>
</feature>
<keyword evidence="1" id="KW-0732">Signal</keyword>
<dbReference type="Gene3D" id="3.40.50.410">
    <property type="entry name" value="von Willebrand factor, type A domain"/>
    <property type="match status" value="1"/>
</dbReference>
<dbReference type="PRINTS" id="PR00453">
    <property type="entry name" value="VWFADOMAIN"/>
</dbReference>
<evidence type="ECO:0000256" key="1">
    <source>
        <dbReference type="SAM" id="SignalP"/>
    </source>
</evidence>
<dbReference type="InterPro" id="IPR022409">
    <property type="entry name" value="PKD/Chitinase_dom"/>
</dbReference>
<evidence type="ECO:0000313" key="4">
    <source>
        <dbReference type="EMBL" id="BAL57763.1"/>
    </source>
</evidence>
<dbReference type="InterPro" id="IPR029865">
    <property type="entry name" value="KIAA0319-like"/>
</dbReference>